<keyword evidence="3" id="KW-1185">Reference proteome</keyword>
<evidence type="ECO:0008006" key="4">
    <source>
        <dbReference type="Google" id="ProtNLM"/>
    </source>
</evidence>
<feature type="transmembrane region" description="Helical" evidence="1">
    <location>
        <begin position="242"/>
        <end position="262"/>
    </location>
</feature>
<evidence type="ECO:0000313" key="2">
    <source>
        <dbReference type="EMBL" id="MBB6125264.1"/>
    </source>
</evidence>
<reference evidence="2 3" key="1">
    <citation type="submission" date="2020-08" db="EMBL/GenBank/DDBJ databases">
        <title>Genomic Encyclopedia of Type Strains, Phase IV (KMG-IV): sequencing the most valuable type-strain genomes for metagenomic binning, comparative biology and taxonomic classification.</title>
        <authorList>
            <person name="Goeker M."/>
        </authorList>
    </citation>
    <scope>NUCLEOTIDE SEQUENCE [LARGE SCALE GENOMIC DNA]</scope>
    <source>
        <strain evidence="2 3">DSM 102255</strain>
    </source>
</reference>
<feature type="transmembrane region" description="Helical" evidence="1">
    <location>
        <begin position="269"/>
        <end position="286"/>
    </location>
</feature>
<dbReference type="AlphaFoldDB" id="A0A841J3B3"/>
<organism evidence="2 3">
    <name type="scientific">Sphingobium subterraneum</name>
    <dbReference type="NCBI Taxonomy" id="627688"/>
    <lineage>
        <taxon>Bacteria</taxon>
        <taxon>Pseudomonadati</taxon>
        <taxon>Pseudomonadota</taxon>
        <taxon>Alphaproteobacteria</taxon>
        <taxon>Sphingomonadales</taxon>
        <taxon>Sphingomonadaceae</taxon>
        <taxon>Sphingobium</taxon>
    </lineage>
</organism>
<keyword evidence="1" id="KW-0812">Transmembrane</keyword>
<feature type="transmembrane region" description="Helical" evidence="1">
    <location>
        <begin position="292"/>
        <end position="313"/>
    </location>
</feature>
<name>A0A841J3B3_9SPHN</name>
<feature type="transmembrane region" description="Helical" evidence="1">
    <location>
        <begin position="320"/>
        <end position="341"/>
    </location>
</feature>
<keyword evidence="1" id="KW-1133">Transmembrane helix</keyword>
<gene>
    <name evidence="2" type="ORF">FHS92_003025</name>
</gene>
<comment type="caution">
    <text evidence="2">The sequence shown here is derived from an EMBL/GenBank/DDBJ whole genome shotgun (WGS) entry which is preliminary data.</text>
</comment>
<feature type="transmembrane region" description="Helical" evidence="1">
    <location>
        <begin position="347"/>
        <end position="363"/>
    </location>
</feature>
<feature type="transmembrane region" description="Helical" evidence="1">
    <location>
        <begin position="172"/>
        <end position="190"/>
    </location>
</feature>
<evidence type="ECO:0000256" key="1">
    <source>
        <dbReference type="SAM" id="Phobius"/>
    </source>
</evidence>
<feature type="transmembrane region" description="Helical" evidence="1">
    <location>
        <begin position="100"/>
        <end position="117"/>
    </location>
</feature>
<feature type="transmembrane region" description="Helical" evidence="1">
    <location>
        <begin position="370"/>
        <end position="391"/>
    </location>
</feature>
<protein>
    <recommendedName>
        <fullName evidence="4">Glycosyltransferase RgtA/B/C/D-like domain-containing protein</fullName>
    </recommendedName>
</protein>
<dbReference type="EMBL" id="JACIJP010000006">
    <property type="protein sequence ID" value="MBB6125264.1"/>
    <property type="molecule type" value="Genomic_DNA"/>
</dbReference>
<dbReference type="Proteomes" id="UP000552700">
    <property type="component" value="Unassembled WGS sequence"/>
</dbReference>
<accession>A0A841J3B3</accession>
<sequence>MENEPGMTGISVAIANKAEYPQFLYFTGSRIIRLTDIAKADWLQSGRSAIVLAALATVPLWPMAEPVLVDLPAHVSRYHTQQEIHTSSYLSHYFVYDWQLIPNLGVDILVAALGPLLGTERAAHMIVALLPGIFVLGMLLVAKEVHKKLPWTSLFALPLAYSYPFIFGFVNYWLSIGLAFIGLFICLRFSRLERPLARSAALAAYAPFVLVSHMAGFGVFGIFCFGGVLGNALEKGESLLHSIIRAIVACMPITWPLVVLILSGKPSAGFTGIWFDIDGILLWTVGMLRTRWMAIDILSALIVLCGASLPLLLRRSFKWSLSLLIPGILLAIFGVLLPRLINGSDYGSLRLIPVAVALVLLAVHPKRPSLPLAWAGYTFFVVRSAILFFAIQTASSRAHLELTGLTHVRPGSRIAAFHITGCDRQWEPRYLNHIQSMAITRRDAMVNDNFAQASGQIMNLTPTEINREMPGQDVRNPGCLRGDVATFDNAYAKLNLDQVDYLWIIDTVGIHLPQDRRLKRIWSKEGSVIFEVGHPQSLKTNVSAH</sequence>
<proteinExistence type="predicted"/>
<evidence type="ECO:0000313" key="3">
    <source>
        <dbReference type="Proteomes" id="UP000552700"/>
    </source>
</evidence>
<keyword evidence="1" id="KW-0472">Membrane</keyword>
<feature type="transmembrane region" description="Helical" evidence="1">
    <location>
        <begin position="123"/>
        <end position="142"/>
    </location>
</feature>
<feature type="transmembrane region" description="Helical" evidence="1">
    <location>
        <begin position="202"/>
        <end position="230"/>
    </location>
</feature>